<comment type="cofactor">
    <cofactor evidence="1">
        <name>FAD</name>
        <dbReference type="ChEBI" id="CHEBI:57692"/>
    </cofactor>
</comment>
<keyword evidence="3" id="KW-0274">FAD</keyword>
<name>A0A9P6JSB4_9AGAR</name>
<protein>
    <submittedName>
        <fullName evidence="6">Pentachlorophenol 4-monooxygenase</fullName>
    </submittedName>
</protein>
<keyword evidence="4" id="KW-0560">Oxidoreductase</keyword>
<evidence type="ECO:0000259" key="5">
    <source>
        <dbReference type="Pfam" id="PF01494"/>
    </source>
</evidence>
<evidence type="ECO:0000256" key="1">
    <source>
        <dbReference type="ARBA" id="ARBA00001974"/>
    </source>
</evidence>
<dbReference type="Gene3D" id="3.30.70.2450">
    <property type="match status" value="1"/>
</dbReference>
<keyword evidence="2" id="KW-0285">Flavoprotein</keyword>
<feature type="domain" description="FAD-binding" evidence="5">
    <location>
        <begin position="58"/>
        <end position="312"/>
    </location>
</feature>
<evidence type="ECO:0000313" key="6">
    <source>
        <dbReference type="EMBL" id="KAF9531782.1"/>
    </source>
</evidence>
<dbReference type="InterPro" id="IPR002938">
    <property type="entry name" value="FAD-bd"/>
</dbReference>
<dbReference type="PANTHER" id="PTHR43004:SF19">
    <property type="entry name" value="BINDING MONOOXYGENASE, PUTATIVE (JCVI)-RELATED"/>
    <property type="match status" value="1"/>
</dbReference>
<dbReference type="Gene3D" id="3.40.30.120">
    <property type="match status" value="1"/>
</dbReference>
<dbReference type="Pfam" id="PF01494">
    <property type="entry name" value="FAD_binding_3"/>
    <property type="match status" value="1"/>
</dbReference>
<dbReference type="GO" id="GO:0016709">
    <property type="term" value="F:oxidoreductase activity, acting on paired donors, with incorporation or reduction of molecular oxygen, NAD(P)H as one donor, and incorporation of one atom of oxygen"/>
    <property type="evidence" value="ECO:0007669"/>
    <property type="project" value="UniProtKB-ARBA"/>
</dbReference>
<accession>A0A9P6JSB4</accession>
<gene>
    <name evidence="6" type="ORF">CPB83DRAFT_786558</name>
</gene>
<dbReference type="Proteomes" id="UP000807306">
    <property type="component" value="Unassembled WGS sequence"/>
</dbReference>
<dbReference type="OrthoDB" id="2690153at2759"/>
<evidence type="ECO:0000256" key="3">
    <source>
        <dbReference type="ARBA" id="ARBA00022827"/>
    </source>
</evidence>
<dbReference type="SUPFAM" id="SSF51905">
    <property type="entry name" value="FAD/NAD(P)-binding domain"/>
    <property type="match status" value="1"/>
</dbReference>
<sequence>MPRSLELFTSLRIIEPVLKKAILTPPVRIYSTVDGKTILQEFEMCPYQKPSPTHPFLNPVMLGQDSLEKILHAALAEHDCSVELGTELVTFEQEESSVTVNLVKRGLSQEASDGVNENATYKWVIGCDGARGVVRKQLGLPFVGETRNVENFIVGDISVQGLARNCWHMWGDASDVLISLRATETTDLYNFLVGGKNIRYAELANNHEALKACFVQHTGRRQDLLFGTISWISTYTPNIRMVERFGRGRVFVVGDAGHVHSPTGGQGMNTSIQDAFNLGWKLALVVKGIAKHALLDTYTEERIPVIAEMISQTTELLNRTLNNDNTAWKTDSNLYQLGVNYRWSSIVLEGWDTPETRTQAGKSSSFELIQEYDPLGDDDRDPENVDSYGLQAKARDQLRPGDRAPDAPGLLVQLSSSLLQQRCQLFQLFDAVRHTILVFLECADLRPIIEALDAYPRSLWRAVVILRPGASSLSPRDALMDFVVEDSQGHAHTAYSPKSGYGVCIVRPDGILGATVKDSSSVRQYFNNVFSALIV</sequence>
<dbReference type="InterPro" id="IPR036188">
    <property type="entry name" value="FAD/NAD-bd_sf"/>
</dbReference>
<organism evidence="6 7">
    <name type="scientific">Crepidotus variabilis</name>
    <dbReference type="NCBI Taxonomy" id="179855"/>
    <lineage>
        <taxon>Eukaryota</taxon>
        <taxon>Fungi</taxon>
        <taxon>Dikarya</taxon>
        <taxon>Basidiomycota</taxon>
        <taxon>Agaricomycotina</taxon>
        <taxon>Agaricomycetes</taxon>
        <taxon>Agaricomycetidae</taxon>
        <taxon>Agaricales</taxon>
        <taxon>Agaricineae</taxon>
        <taxon>Crepidotaceae</taxon>
        <taxon>Crepidotus</taxon>
    </lineage>
</organism>
<dbReference type="PANTHER" id="PTHR43004">
    <property type="entry name" value="TRK SYSTEM POTASSIUM UPTAKE PROTEIN"/>
    <property type="match status" value="1"/>
</dbReference>
<reference evidence="6" key="1">
    <citation type="submission" date="2020-11" db="EMBL/GenBank/DDBJ databases">
        <authorList>
            <consortium name="DOE Joint Genome Institute"/>
            <person name="Ahrendt S."/>
            <person name="Riley R."/>
            <person name="Andreopoulos W."/>
            <person name="Labutti K."/>
            <person name="Pangilinan J."/>
            <person name="Ruiz-Duenas F.J."/>
            <person name="Barrasa J.M."/>
            <person name="Sanchez-Garcia M."/>
            <person name="Camarero S."/>
            <person name="Miyauchi S."/>
            <person name="Serrano A."/>
            <person name="Linde D."/>
            <person name="Babiker R."/>
            <person name="Drula E."/>
            <person name="Ayuso-Fernandez I."/>
            <person name="Pacheco R."/>
            <person name="Padilla G."/>
            <person name="Ferreira P."/>
            <person name="Barriuso J."/>
            <person name="Kellner H."/>
            <person name="Castanera R."/>
            <person name="Alfaro M."/>
            <person name="Ramirez L."/>
            <person name="Pisabarro A.G."/>
            <person name="Kuo A."/>
            <person name="Tritt A."/>
            <person name="Lipzen A."/>
            <person name="He G."/>
            <person name="Yan M."/>
            <person name="Ng V."/>
            <person name="Cullen D."/>
            <person name="Martin F."/>
            <person name="Rosso M.-N."/>
            <person name="Henrissat B."/>
            <person name="Hibbett D."/>
            <person name="Martinez A.T."/>
            <person name="Grigoriev I.V."/>
        </authorList>
    </citation>
    <scope>NUCLEOTIDE SEQUENCE</scope>
    <source>
        <strain evidence="6">CBS 506.95</strain>
    </source>
</reference>
<dbReference type="InterPro" id="IPR050641">
    <property type="entry name" value="RIFMO-like"/>
</dbReference>
<dbReference type="Gene3D" id="3.50.50.60">
    <property type="entry name" value="FAD/NAD(P)-binding domain"/>
    <property type="match status" value="1"/>
</dbReference>
<keyword evidence="7" id="KW-1185">Reference proteome</keyword>
<dbReference type="GO" id="GO:0071949">
    <property type="term" value="F:FAD binding"/>
    <property type="evidence" value="ECO:0007669"/>
    <property type="project" value="InterPro"/>
</dbReference>
<dbReference type="PRINTS" id="PR00420">
    <property type="entry name" value="RNGMNOXGNASE"/>
</dbReference>
<proteinExistence type="predicted"/>
<comment type="caution">
    <text evidence="6">The sequence shown here is derived from an EMBL/GenBank/DDBJ whole genome shotgun (WGS) entry which is preliminary data.</text>
</comment>
<evidence type="ECO:0000313" key="7">
    <source>
        <dbReference type="Proteomes" id="UP000807306"/>
    </source>
</evidence>
<evidence type="ECO:0000256" key="2">
    <source>
        <dbReference type="ARBA" id="ARBA00022630"/>
    </source>
</evidence>
<evidence type="ECO:0000256" key="4">
    <source>
        <dbReference type="ARBA" id="ARBA00023002"/>
    </source>
</evidence>
<dbReference type="AlphaFoldDB" id="A0A9P6JSB4"/>
<dbReference type="EMBL" id="MU157834">
    <property type="protein sequence ID" value="KAF9531782.1"/>
    <property type="molecule type" value="Genomic_DNA"/>
</dbReference>